<name>A0A4S3KFW7_9GAMM</name>
<accession>A0A4S3KFW7</accession>
<evidence type="ECO:0000313" key="1">
    <source>
        <dbReference type="EMBL" id="THD07148.1"/>
    </source>
</evidence>
<dbReference type="RefSeq" id="WP_136258487.1">
    <property type="nucleotide sequence ID" value="NZ_MWIO01000027.1"/>
</dbReference>
<dbReference type="EMBL" id="MWIO01000027">
    <property type="protein sequence ID" value="THD07148.1"/>
    <property type="molecule type" value="Genomic_DNA"/>
</dbReference>
<comment type="caution">
    <text evidence="1">The sequence shown here is derived from an EMBL/GenBank/DDBJ whole genome shotgun (WGS) entry which is preliminary data.</text>
</comment>
<keyword evidence="2" id="KW-1185">Reference proteome</keyword>
<dbReference type="Proteomes" id="UP000306317">
    <property type="component" value="Unassembled WGS sequence"/>
</dbReference>
<organism evidence="1 2">
    <name type="scientific">Rhodanobacter lindaniclasticus</name>
    <dbReference type="NCBI Taxonomy" id="75310"/>
    <lineage>
        <taxon>Bacteria</taxon>
        <taxon>Pseudomonadati</taxon>
        <taxon>Pseudomonadota</taxon>
        <taxon>Gammaproteobacteria</taxon>
        <taxon>Lysobacterales</taxon>
        <taxon>Rhodanobacteraceae</taxon>
        <taxon>Rhodanobacter</taxon>
    </lineage>
</organism>
<protein>
    <submittedName>
        <fullName evidence="1">Uncharacterized protein</fullName>
    </submittedName>
</protein>
<dbReference type="AlphaFoldDB" id="A0A4S3KFW7"/>
<sequence>MRIRVVGDETRAETLMNMLHTMDGVARVEEMPLPRAGLGGNGDAVSHLEVAVADGAAHRIRAFMAGAALLMDASAEFVDRFGIEGPLADRHASLARHPVEPDQSSAADGC</sequence>
<proteinExistence type="predicted"/>
<reference evidence="1 2" key="1">
    <citation type="submission" date="2017-02" db="EMBL/GenBank/DDBJ databases">
        <title>Whole genome sequencing of Rhodanobacter lindaniclasticus DSM 17932.</title>
        <authorList>
            <person name="Kumar S."/>
            <person name="Patil P."/>
            <person name="Patil P.B."/>
        </authorList>
    </citation>
    <scope>NUCLEOTIDE SEQUENCE [LARGE SCALE GENOMIC DNA]</scope>
    <source>
        <strain evidence="1 2">DSM 17932</strain>
    </source>
</reference>
<evidence type="ECO:0000313" key="2">
    <source>
        <dbReference type="Proteomes" id="UP000306317"/>
    </source>
</evidence>
<gene>
    <name evidence="1" type="ORF">B1991_09470</name>
</gene>